<organism evidence="2 3">
    <name type="scientific">Cyclostephanos tholiformis</name>
    <dbReference type="NCBI Taxonomy" id="382380"/>
    <lineage>
        <taxon>Eukaryota</taxon>
        <taxon>Sar</taxon>
        <taxon>Stramenopiles</taxon>
        <taxon>Ochrophyta</taxon>
        <taxon>Bacillariophyta</taxon>
        <taxon>Coscinodiscophyceae</taxon>
        <taxon>Thalassiosirophycidae</taxon>
        <taxon>Stephanodiscales</taxon>
        <taxon>Stephanodiscaceae</taxon>
        <taxon>Cyclostephanos</taxon>
    </lineage>
</organism>
<dbReference type="AlphaFoldDB" id="A0ABD3R6R5"/>
<evidence type="ECO:0000256" key="1">
    <source>
        <dbReference type="SAM" id="MobiDB-lite"/>
    </source>
</evidence>
<feature type="compositionally biased region" description="Polar residues" evidence="1">
    <location>
        <begin position="378"/>
        <end position="397"/>
    </location>
</feature>
<feature type="region of interest" description="Disordered" evidence="1">
    <location>
        <begin position="1"/>
        <end position="359"/>
    </location>
</feature>
<keyword evidence="3" id="KW-1185">Reference proteome</keyword>
<accession>A0ABD3R6R5</accession>
<feature type="compositionally biased region" description="Pro residues" evidence="1">
    <location>
        <begin position="259"/>
        <end position="269"/>
    </location>
</feature>
<protein>
    <submittedName>
        <fullName evidence="2">Uncharacterized protein</fullName>
    </submittedName>
</protein>
<feature type="compositionally biased region" description="Low complexity" evidence="1">
    <location>
        <begin position="180"/>
        <end position="195"/>
    </location>
</feature>
<feature type="compositionally biased region" description="Polar residues" evidence="1">
    <location>
        <begin position="768"/>
        <end position="780"/>
    </location>
</feature>
<feature type="region of interest" description="Disordered" evidence="1">
    <location>
        <begin position="524"/>
        <end position="605"/>
    </location>
</feature>
<proteinExistence type="predicted"/>
<name>A0ABD3R6R5_9STRA</name>
<feature type="compositionally biased region" description="Pro residues" evidence="1">
    <location>
        <begin position="36"/>
        <end position="57"/>
    </location>
</feature>
<dbReference type="EMBL" id="JALLPB020000551">
    <property type="protein sequence ID" value="KAL3808057.1"/>
    <property type="molecule type" value="Genomic_DNA"/>
</dbReference>
<feature type="region of interest" description="Disordered" evidence="1">
    <location>
        <begin position="766"/>
        <end position="789"/>
    </location>
</feature>
<feature type="compositionally biased region" description="Pro residues" evidence="1">
    <location>
        <begin position="305"/>
        <end position="329"/>
    </location>
</feature>
<feature type="compositionally biased region" description="Low complexity" evidence="1">
    <location>
        <begin position="106"/>
        <end position="120"/>
    </location>
</feature>
<feature type="region of interest" description="Disordered" evidence="1">
    <location>
        <begin position="378"/>
        <end position="406"/>
    </location>
</feature>
<feature type="compositionally biased region" description="Polar residues" evidence="1">
    <location>
        <begin position="342"/>
        <end position="353"/>
    </location>
</feature>
<gene>
    <name evidence="2" type="ORF">ACHAXA_007999</name>
</gene>
<feature type="compositionally biased region" description="Pro residues" evidence="1">
    <location>
        <begin position="12"/>
        <end position="27"/>
    </location>
</feature>
<feature type="compositionally biased region" description="Pro residues" evidence="1">
    <location>
        <begin position="536"/>
        <end position="546"/>
    </location>
</feature>
<sequence length="789" mass="82882">MQHPTQHWTQSAPPPGSAGGLPGPPHHPQYGHLGGIPPPPPPPQGWGHPQAPPPPHPSHQGGGSQLPIIGAPPPGIFRERSGSGKPTDGSVGVGTNGYNPPQGFEGHPPSHGYSHGPPQGYSYPPHSSHNGQQPPLGYYGSQHPPLHHVNPSQQGPPPPNHNQWGHLPTYGGAPPPGPSSHPGSSHNSHISNGNSALWEHQQHTSQSRQQENPHHSEGYFSSHPPPSSGFSRHGLPQQGGAPPPTHTNGGRASYNPSRGGPPPPPPQSQPPHGSQTGEASNICKGPPPSASSTPGMPPTQHGSSIPPPPHHPHGLPPPMTSQPPPPPLGYPSNHYHGPPPTRNSQNPSIHTSYSTASTRTSISVTTSVAGPSSTPTLHNASFLSHNTPGTLATSTTYTDDEKGRGSYKCGRCGVPKKGHVCPYQPKVKRRPEDLMPEMKCVSTQVEMDEFMTLRRLNIEIQGYPESYAAEPLDMVGTEVGQYPPPQPPLSHAGTPGYPGQPLNSPHGDIIGSSYPTHLMPFVTLSGDPGVGEPLASGPPPAPPPPQHGVSPPCSREGLLPLAMSSSHEAGPQTSLPSLSSIPHQPTCLPSPLHEASSLSSSQILSPGIESSPEILVAQTVELPFPNDTTSLEVCEGPVLSGSRTTLTKTEYVSATASHSGEAKLESKLSTIDREALESAAITTGGTDDELHLMKGAERTDDSGTGEFYRITGNGPSSEEAYDELYLIKGKDSSTICEVKSSLSPSEKLVTNPSYFENGSAVATDELHNSVNEVESSNQRVELSKKKRRV</sequence>
<evidence type="ECO:0000313" key="3">
    <source>
        <dbReference type="Proteomes" id="UP001530377"/>
    </source>
</evidence>
<feature type="compositionally biased region" description="Polar residues" evidence="1">
    <location>
        <begin position="563"/>
        <end position="583"/>
    </location>
</feature>
<comment type="caution">
    <text evidence="2">The sequence shown here is derived from an EMBL/GenBank/DDBJ whole genome shotgun (WGS) entry which is preliminary data.</text>
</comment>
<reference evidence="2 3" key="1">
    <citation type="submission" date="2024-10" db="EMBL/GenBank/DDBJ databases">
        <title>Updated reference genomes for cyclostephanoid diatoms.</title>
        <authorList>
            <person name="Roberts W.R."/>
            <person name="Alverson A.J."/>
        </authorList>
    </citation>
    <scope>NUCLEOTIDE SEQUENCE [LARGE SCALE GENOMIC DNA]</scope>
    <source>
        <strain evidence="2 3">AJA228-03</strain>
    </source>
</reference>
<evidence type="ECO:0000313" key="2">
    <source>
        <dbReference type="EMBL" id="KAL3808057.1"/>
    </source>
</evidence>
<feature type="compositionally biased region" description="Low complexity" evidence="1">
    <location>
        <begin position="589"/>
        <end position="605"/>
    </location>
</feature>
<dbReference type="Proteomes" id="UP001530377">
    <property type="component" value="Unassembled WGS sequence"/>
</dbReference>